<dbReference type="EMBL" id="FOMO01000003">
    <property type="protein sequence ID" value="SFD67966.1"/>
    <property type="molecule type" value="Genomic_DNA"/>
</dbReference>
<dbReference type="InterPro" id="IPR012448">
    <property type="entry name" value="DUF1652"/>
</dbReference>
<reference evidence="2" key="1">
    <citation type="submission" date="2016-10" db="EMBL/GenBank/DDBJ databases">
        <authorList>
            <person name="Varghese N."/>
            <person name="Submissions S."/>
        </authorList>
    </citation>
    <scope>NUCLEOTIDE SEQUENCE [LARGE SCALE GENOMIC DNA]</scope>
    <source>
        <strain evidence="2">JCM 2783</strain>
    </source>
</reference>
<protein>
    <recommendedName>
        <fullName evidence="3">DUF1652 domain-containing protein</fullName>
    </recommendedName>
</protein>
<accession>A0A1I1UAS6</accession>
<evidence type="ECO:0000313" key="1">
    <source>
        <dbReference type="EMBL" id="SFD67966.1"/>
    </source>
</evidence>
<proteinExistence type="predicted"/>
<dbReference type="Proteomes" id="UP000243950">
    <property type="component" value="Unassembled WGS sequence"/>
</dbReference>
<gene>
    <name evidence="1" type="ORF">SAMN05216372_103207</name>
</gene>
<sequence>MERRMMMSILEQRQIVEAAFLPLACRCTIGTNDLVTLELRDPGDDRLLLSVADAQRAELASSRSISQLVLRVRQQLVLLEPGMAAPKRQSSIA</sequence>
<name>A0A1I1UAS6_PSEOC</name>
<evidence type="ECO:0000313" key="2">
    <source>
        <dbReference type="Proteomes" id="UP000243950"/>
    </source>
</evidence>
<evidence type="ECO:0008006" key="3">
    <source>
        <dbReference type="Google" id="ProtNLM"/>
    </source>
</evidence>
<dbReference type="AlphaFoldDB" id="A0A1I1UAS6"/>
<organism evidence="1 2">
    <name type="scientific">Pseudomonas straminea</name>
    <dbReference type="NCBI Taxonomy" id="47882"/>
    <lineage>
        <taxon>Bacteria</taxon>
        <taxon>Pseudomonadati</taxon>
        <taxon>Pseudomonadota</taxon>
        <taxon>Gammaproteobacteria</taxon>
        <taxon>Pseudomonadales</taxon>
        <taxon>Pseudomonadaceae</taxon>
        <taxon>Phytopseudomonas</taxon>
    </lineage>
</organism>
<keyword evidence="2" id="KW-1185">Reference proteome</keyword>
<dbReference type="Pfam" id="PF07865">
    <property type="entry name" value="DUF1652"/>
    <property type="match status" value="1"/>
</dbReference>